<name>E3PVT8_ACESD</name>
<dbReference type="Gene3D" id="3.10.450.150">
    <property type="entry name" value="enterococcus faecalis protein"/>
    <property type="match status" value="1"/>
</dbReference>
<gene>
    <name evidence="1" type="ordered locus">CLOST_2526</name>
</gene>
<evidence type="ECO:0000313" key="1">
    <source>
        <dbReference type="EMBL" id="CBH22641.1"/>
    </source>
</evidence>
<dbReference type="AlphaFoldDB" id="E3PVT8"/>
<dbReference type="Proteomes" id="UP000007041">
    <property type="component" value="Chromosome"/>
</dbReference>
<dbReference type="STRING" id="1511.CLOST_2526"/>
<dbReference type="KEGG" id="cst:CLOST_2526"/>
<protein>
    <recommendedName>
        <fullName evidence="3">Transposase</fullName>
    </recommendedName>
</protein>
<accession>E3PVT8</accession>
<dbReference type="EMBL" id="FP565809">
    <property type="protein sequence ID" value="CBH22641.1"/>
    <property type="molecule type" value="Genomic_DNA"/>
</dbReference>
<dbReference type="HOGENOM" id="CLU_3182343_0_0_9"/>
<proteinExistence type="predicted"/>
<evidence type="ECO:0008006" key="3">
    <source>
        <dbReference type="Google" id="ProtNLM"/>
    </source>
</evidence>
<dbReference type="BioCyc" id="CSTI499177:GJE9-2619-MONOMER"/>
<keyword evidence="2" id="KW-1185">Reference proteome</keyword>
<sequence length="46" mass="5466">MEENRFTGHRYITRGFDSRVSIEIQTKLWSMIEELMKKDIGSDCTL</sequence>
<evidence type="ECO:0000313" key="2">
    <source>
        <dbReference type="Proteomes" id="UP000007041"/>
    </source>
</evidence>
<organism evidence="1 2">
    <name type="scientific">Acetoanaerobium sticklandii (strain ATCC 12662 / DSM 519 / JCM 1433 / CCUG 9281 / NCIMB 10654 / HF)</name>
    <name type="common">Clostridium sticklandii</name>
    <dbReference type="NCBI Taxonomy" id="499177"/>
    <lineage>
        <taxon>Bacteria</taxon>
        <taxon>Bacillati</taxon>
        <taxon>Bacillota</taxon>
        <taxon>Clostridia</taxon>
        <taxon>Peptostreptococcales</taxon>
        <taxon>Filifactoraceae</taxon>
        <taxon>Acetoanaerobium</taxon>
    </lineage>
</organism>
<reference evidence="2" key="1">
    <citation type="journal article" date="2010" name="BMC Genomics">
        <title>Clostridium sticklandii, a specialist in amino acid degradation:revisiting its metabolism through its genome sequence.</title>
        <authorList>
            <person name="Fonknechten N."/>
            <person name="Chaussonnerie S."/>
            <person name="Tricot S."/>
            <person name="Lajus A."/>
            <person name="Andreesen J.R."/>
            <person name="Perchat N."/>
            <person name="Pelletier E."/>
            <person name="Gouyvenoux M."/>
            <person name="Barbe V."/>
            <person name="Salanoubat M."/>
            <person name="Le Paslier D."/>
            <person name="Weissenbach J."/>
            <person name="Cohen G.N."/>
            <person name="Kreimeyer A."/>
        </authorList>
    </citation>
    <scope>NUCLEOTIDE SEQUENCE [LARGE SCALE GENOMIC DNA]</scope>
    <source>
        <strain evidence="2">ATCC 12662 / DSM 519 / JCM 1433 / CCUG 9281 / NCIMB 10654 / HF</strain>
    </source>
</reference>